<reference evidence="2 3" key="1">
    <citation type="submission" date="2019-06" db="EMBL/GenBank/DDBJ databases">
        <authorList>
            <person name="Livingstone P."/>
            <person name="Whitworth D."/>
        </authorList>
    </citation>
    <scope>NUCLEOTIDE SEQUENCE [LARGE SCALE GENOMIC DNA]</scope>
    <source>
        <strain evidence="2 3">AM401</strain>
    </source>
</reference>
<protein>
    <submittedName>
        <fullName evidence="2">Uncharacterized protein</fullName>
    </submittedName>
</protein>
<dbReference type="Proteomes" id="UP000315369">
    <property type="component" value="Unassembled WGS sequence"/>
</dbReference>
<organism evidence="2 3">
    <name type="scientific">Myxococcus llanfairpwllgwyngyllgogerychwyrndrobwllllantysiliogogogochensis</name>
    <dbReference type="NCBI Taxonomy" id="2590453"/>
    <lineage>
        <taxon>Bacteria</taxon>
        <taxon>Pseudomonadati</taxon>
        <taxon>Myxococcota</taxon>
        <taxon>Myxococcia</taxon>
        <taxon>Myxococcales</taxon>
        <taxon>Cystobacterineae</taxon>
        <taxon>Myxococcaceae</taxon>
        <taxon>Myxococcus</taxon>
    </lineage>
</organism>
<comment type="caution">
    <text evidence="2">The sequence shown here is derived from an EMBL/GenBank/DDBJ whole genome shotgun (WGS) entry which is preliminary data.</text>
</comment>
<name>A0A540WS71_9BACT</name>
<dbReference type="AlphaFoldDB" id="A0A540WS71"/>
<gene>
    <name evidence="2" type="ORF">FJV41_35315</name>
</gene>
<keyword evidence="3" id="KW-1185">Reference proteome</keyword>
<sequence length="371" mass="39321">MPRAFDITAVTDTVRLNATGQGEVAYTVSNALRAPVRARASIVPGPGAKAEWATISGGDERDFAPDGTQQLSVQLRVPPGTPPGRFTFHLLVVDVTNPDERYAEGPATAFEVVAAPPPKKPFPWMWVALAAGVILIIGTVIGIISSSGGAELGQPCPGGDCDKGLTCTDPDGGSCLVSAGEACDGGAMCSTGFCNRRGECQLALGQTCASQRDCPGPLKCTEVPGSRLCLLESLQDCERDSDCSSFYCRADGKCSRDDGRCESNADCRQPAQCGPTKLCQLADGQPCRSNEVCLSGFCAGTCQVAPLGFQCPGPCPDFTVCSNGQCVNVRATVLNQEMLQVSPRKSEIMEQMQEQQRLQLEMRRREEGIIR</sequence>
<keyword evidence="1" id="KW-0812">Transmembrane</keyword>
<dbReference type="OrthoDB" id="5381236at2"/>
<evidence type="ECO:0000256" key="1">
    <source>
        <dbReference type="SAM" id="Phobius"/>
    </source>
</evidence>
<evidence type="ECO:0000313" key="2">
    <source>
        <dbReference type="EMBL" id="TQF11244.1"/>
    </source>
</evidence>
<accession>A0A540WS71</accession>
<proteinExistence type="predicted"/>
<dbReference type="EMBL" id="VIFM01000201">
    <property type="protein sequence ID" value="TQF11244.1"/>
    <property type="molecule type" value="Genomic_DNA"/>
</dbReference>
<feature type="transmembrane region" description="Helical" evidence="1">
    <location>
        <begin position="124"/>
        <end position="144"/>
    </location>
</feature>
<keyword evidence="1" id="KW-0472">Membrane</keyword>
<keyword evidence="1" id="KW-1133">Transmembrane helix</keyword>
<evidence type="ECO:0000313" key="3">
    <source>
        <dbReference type="Proteomes" id="UP000315369"/>
    </source>
</evidence>
<dbReference type="RefSeq" id="WP_141647005.1">
    <property type="nucleotide sequence ID" value="NZ_VIFM01000201.1"/>
</dbReference>